<protein>
    <recommendedName>
        <fullName evidence="2">BTB domain-containing protein</fullName>
    </recommendedName>
</protein>
<accession>A0ABP1E0Q8</accession>
<evidence type="ECO:0000259" key="2">
    <source>
        <dbReference type="PROSITE" id="PS50097"/>
    </source>
</evidence>
<feature type="domain" description="BTB" evidence="2">
    <location>
        <begin position="86"/>
        <end position="159"/>
    </location>
</feature>
<evidence type="ECO:0000313" key="4">
    <source>
        <dbReference type="Proteomes" id="UP001497453"/>
    </source>
</evidence>
<evidence type="ECO:0000256" key="1">
    <source>
        <dbReference type="SAM" id="MobiDB-lite"/>
    </source>
</evidence>
<dbReference type="InterPro" id="IPR011333">
    <property type="entry name" value="SKP1/BTB/POZ_sf"/>
</dbReference>
<proteinExistence type="predicted"/>
<sequence length="450" mass="50627">MDQDQYLNSEPESHEDMPISPLNSPDSVPTTSGAGVMSRKRARTSTTSDEIEEMLGCGEESSSQQCIVKPETGFPKRDDSYYFEDGSFVLQVENTLFNVHRTILSKDSSLFSSMFQLPQGGNDVDGRSDDHPLLLPGDRVEEFKDFLWALYALPHELMSIHAPKADLTRLVDIARVSFKYHFKSLETWALDAINEHVNRKDSSIFAFSSASPTTSAPGVATPISRAAFHANGAQLSQLVRLAQLCEHERLLATMVALLKRMMTQGIQYAHLAMTLADELDLRVLRGVAYLEVMQKAVVVVRNGRGQAGVDKDAEEDDVVDSEGRLIVSPEQRLRLLTGYYRLTQAWEKLRTSPIPFDHAPSCGATWHQHGCTQSWLDFWKEKTKGDTVLQLSLSDLLGRLRAIAKEFDRWGSATYMHHDCRMTARRVIQEKIRNVEESLPDFFIEEGMQG</sequence>
<organism evidence="3 4">
    <name type="scientific">Somion occarium</name>
    <dbReference type="NCBI Taxonomy" id="3059160"/>
    <lineage>
        <taxon>Eukaryota</taxon>
        <taxon>Fungi</taxon>
        <taxon>Dikarya</taxon>
        <taxon>Basidiomycota</taxon>
        <taxon>Agaricomycotina</taxon>
        <taxon>Agaricomycetes</taxon>
        <taxon>Polyporales</taxon>
        <taxon>Cerrenaceae</taxon>
        <taxon>Somion</taxon>
    </lineage>
</organism>
<dbReference type="PROSITE" id="PS50097">
    <property type="entry name" value="BTB"/>
    <property type="match status" value="1"/>
</dbReference>
<name>A0ABP1E0Q8_9APHY</name>
<keyword evidence="4" id="KW-1185">Reference proteome</keyword>
<feature type="compositionally biased region" description="Polar residues" evidence="1">
    <location>
        <begin position="1"/>
        <end position="10"/>
    </location>
</feature>
<evidence type="ECO:0000313" key="3">
    <source>
        <dbReference type="EMBL" id="CAL1712928.1"/>
    </source>
</evidence>
<gene>
    <name evidence="3" type="ORF">GFSPODELE1_LOCUS9070</name>
</gene>
<dbReference type="EMBL" id="OZ037950">
    <property type="protein sequence ID" value="CAL1712928.1"/>
    <property type="molecule type" value="Genomic_DNA"/>
</dbReference>
<dbReference type="Proteomes" id="UP001497453">
    <property type="component" value="Chromosome 7"/>
</dbReference>
<feature type="region of interest" description="Disordered" evidence="1">
    <location>
        <begin position="1"/>
        <end position="50"/>
    </location>
</feature>
<feature type="compositionally biased region" description="Polar residues" evidence="1">
    <location>
        <begin position="21"/>
        <end position="33"/>
    </location>
</feature>
<reference evidence="4" key="1">
    <citation type="submission" date="2024-04" db="EMBL/GenBank/DDBJ databases">
        <authorList>
            <person name="Shaw F."/>
            <person name="Minotto A."/>
        </authorList>
    </citation>
    <scope>NUCLEOTIDE SEQUENCE [LARGE SCALE GENOMIC DNA]</scope>
</reference>
<dbReference type="InterPro" id="IPR000210">
    <property type="entry name" value="BTB/POZ_dom"/>
</dbReference>
<dbReference type="Gene3D" id="3.30.710.10">
    <property type="entry name" value="Potassium Channel Kv1.1, Chain A"/>
    <property type="match status" value="1"/>
</dbReference>